<dbReference type="InterPro" id="IPR011990">
    <property type="entry name" value="TPR-like_helical_dom_sf"/>
</dbReference>
<dbReference type="Pfam" id="PF00535">
    <property type="entry name" value="Glycos_transf_2"/>
    <property type="match status" value="1"/>
</dbReference>
<comment type="caution">
    <text evidence="2">The sequence shown here is derived from an EMBL/GenBank/DDBJ whole genome shotgun (WGS) entry which is preliminary data.</text>
</comment>
<dbReference type="PANTHER" id="PTHR43630:SF2">
    <property type="entry name" value="GLYCOSYLTRANSFERASE"/>
    <property type="match status" value="1"/>
</dbReference>
<dbReference type="Proteomes" id="UP000823896">
    <property type="component" value="Unassembled WGS sequence"/>
</dbReference>
<sequence length="348" mass="41159">MITVSVCMIVRDEEAVIRRCLSCVRSFADEIIVVDTGSKDQTASVCKEMGAKVYDLPWQDDFAAARNYAFSKAACDYQFWLDADDVISEADQEKMKELKETLDESVSVVMMRYEMQHAEHESPVVFERERLLRKKDHFLWKGRVHESIEPSGKIMHSDIVIRHRKEKVNDPQRNLRIFRKMKAAGDGFSPRDQFYYARELYQHGQYDEAVMEYETFLNGHGWVEDQIQACLDLGQCLMQLNRPDEAFSAWIRSFFYAPPAARICNALGFWFLRDHRDEEAEYWFRQALHCMRRGGFEQEDDHCFIPSLELAILYYYRGQHSLARAWFEQARHIHPQHPLIIRNQKWFS</sequence>
<dbReference type="InterPro" id="IPR001173">
    <property type="entry name" value="Glyco_trans_2-like"/>
</dbReference>
<feature type="domain" description="Glycosyltransferase 2-like" evidence="1">
    <location>
        <begin position="5"/>
        <end position="134"/>
    </location>
</feature>
<keyword evidence="2" id="KW-0328">Glycosyltransferase</keyword>
<dbReference type="CDD" id="cd02511">
    <property type="entry name" value="Beta4Glucosyltransferase"/>
    <property type="match status" value="1"/>
</dbReference>
<gene>
    <name evidence="2" type="ORF">H9702_05725</name>
</gene>
<protein>
    <submittedName>
        <fullName evidence="2">Glycosyltransferase</fullName>
        <ecNumber evidence="2">2.4.-.-</ecNumber>
    </submittedName>
</protein>
<proteinExistence type="predicted"/>
<dbReference type="EC" id="2.4.-.-" evidence="2"/>
<dbReference type="PANTHER" id="PTHR43630">
    <property type="entry name" value="POLY-BETA-1,6-N-ACETYL-D-GLUCOSAMINE SYNTHASE"/>
    <property type="match status" value="1"/>
</dbReference>
<evidence type="ECO:0000313" key="3">
    <source>
        <dbReference type="Proteomes" id="UP000823896"/>
    </source>
</evidence>
<dbReference type="EMBL" id="DWWM01000036">
    <property type="protein sequence ID" value="HJC36613.1"/>
    <property type="molecule type" value="Genomic_DNA"/>
</dbReference>
<reference evidence="2" key="1">
    <citation type="journal article" date="2021" name="PeerJ">
        <title>Extensive microbial diversity within the chicken gut microbiome revealed by metagenomics and culture.</title>
        <authorList>
            <person name="Gilroy R."/>
            <person name="Ravi A."/>
            <person name="Getino M."/>
            <person name="Pursley I."/>
            <person name="Horton D.L."/>
            <person name="Alikhan N.F."/>
            <person name="Baker D."/>
            <person name="Gharbi K."/>
            <person name="Hall N."/>
            <person name="Watson M."/>
            <person name="Adriaenssens E.M."/>
            <person name="Foster-Nyarko E."/>
            <person name="Jarju S."/>
            <person name="Secka A."/>
            <person name="Antonio M."/>
            <person name="Oren A."/>
            <person name="Chaudhuri R.R."/>
            <person name="La Ragione R."/>
            <person name="Hildebrand F."/>
            <person name="Pallen M.J."/>
        </authorList>
    </citation>
    <scope>NUCLEOTIDE SEQUENCE</scope>
    <source>
        <strain evidence="2">CHK187-11901</strain>
    </source>
</reference>
<dbReference type="GO" id="GO:0016757">
    <property type="term" value="F:glycosyltransferase activity"/>
    <property type="evidence" value="ECO:0007669"/>
    <property type="project" value="UniProtKB-KW"/>
</dbReference>
<evidence type="ECO:0000259" key="1">
    <source>
        <dbReference type="Pfam" id="PF00535"/>
    </source>
</evidence>
<accession>A0A9D2SUV6</accession>
<name>A0A9D2SUV6_9FIRM</name>
<dbReference type="SUPFAM" id="SSF53448">
    <property type="entry name" value="Nucleotide-diphospho-sugar transferases"/>
    <property type="match status" value="1"/>
</dbReference>
<dbReference type="InterPro" id="IPR029044">
    <property type="entry name" value="Nucleotide-diphossugar_trans"/>
</dbReference>
<keyword evidence="2" id="KW-0808">Transferase</keyword>
<dbReference type="SUPFAM" id="SSF48452">
    <property type="entry name" value="TPR-like"/>
    <property type="match status" value="1"/>
</dbReference>
<dbReference type="Gene3D" id="3.90.550.10">
    <property type="entry name" value="Spore Coat Polysaccharide Biosynthesis Protein SpsA, Chain A"/>
    <property type="match status" value="1"/>
</dbReference>
<evidence type="ECO:0000313" key="2">
    <source>
        <dbReference type="EMBL" id="HJC36613.1"/>
    </source>
</evidence>
<dbReference type="Gene3D" id="1.25.40.10">
    <property type="entry name" value="Tetratricopeptide repeat domain"/>
    <property type="match status" value="1"/>
</dbReference>
<dbReference type="AlphaFoldDB" id="A0A9D2SUV6"/>
<reference evidence="2" key="2">
    <citation type="submission" date="2021-04" db="EMBL/GenBank/DDBJ databases">
        <authorList>
            <person name="Gilroy R."/>
        </authorList>
    </citation>
    <scope>NUCLEOTIDE SEQUENCE</scope>
    <source>
        <strain evidence="2">CHK187-11901</strain>
    </source>
</reference>
<organism evidence="2 3">
    <name type="scientific">Candidatus Merdibacter merdavium</name>
    <dbReference type="NCBI Taxonomy" id="2838692"/>
    <lineage>
        <taxon>Bacteria</taxon>
        <taxon>Bacillati</taxon>
        <taxon>Bacillota</taxon>
        <taxon>Erysipelotrichia</taxon>
        <taxon>Erysipelotrichales</taxon>
        <taxon>Erysipelotrichaceae</taxon>
        <taxon>Merdibacter</taxon>
    </lineage>
</organism>